<dbReference type="EMBL" id="UYYB01020567">
    <property type="protein sequence ID" value="VDM71473.1"/>
    <property type="molecule type" value="Genomic_DNA"/>
</dbReference>
<evidence type="ECO:0000313" key="2">
    <source>
        <dbReference type="Proteomes" id="UP000270094"/>
    </source>
</evidence>
<organism evidence="1 2">
    <name type="scientific">Strongylus vulgaris</name>
    <name type="common">Blood worm</name>
    <dbReference type="NCBI Taxonomy" id="40348"/>
    <lineage>
        <taxon>Eukaryota</taxon>
        <taxon>Metazoa</taxon>
        <taxon>Ecdysozoa</taxon>
        <taxon>Nematoda</taxon>
        <taxon>Chromadorea</taxon>
        <taxon>Rhabditida</taxon>
        <taxon>Rhabditina</taxon>
        <taxon>Rhabditomorpha</taxon>
        <taxon>Strongyloidea</taxon>
        <taxon>Strongylidae</taxon>
        <taxon>Strongylus</taxon>
    </lineage>
</organism>
<accession>A0A3P7IUB9</accession>
<name>A0A3P7IUB9_STRVU</name>
<reference evidence="1 2" key="1">
    <citation type="submission" date="2018-11" db="EMBL/GenBank/DDBJ databases">
        <authorList>
            <consortium name="Pathogen Informatics"/>
        </authorList>
    </citation>
    <scope>NUCLEOTIDE SEQUENCE [LARGE SCALE GENOMIC DNA]</scope>
</reference>
<evidence type="ECO:0000313" key="1">
    <source>
        <dbReference type="EMBL" id="VDM71473.1"/>
    </source>
</evidence>
<protein>
    <submittedName>
        <fullName evidence="1">Uncharacterized protein</fullName>
    </submittedName>
</protein>
<gene>
    <name evidence="1" type="ORF">SVUK_LOCUS6471</name>
</gene>
<proteinExistence type="predicted"/>
<dbReference type="AlphaFoldDB" id="A0A3P7IUB9"/>
<keyword evidence="2" id="KW-1185">Reference proteome</keyword>
<dbReference type="Proteomes" id="UP000270094">
    <property type="component" value="Unassembled WGS sequence"/>
</dbReference>
<sequence length="79" mass="8837">MGGYRTYQAKQSGQPIQFWIEEVDLLVHSHYEGATDSVIHTRNYRSPRCLCSFRCYWAAGPNVSGCCAGAYVPAGEEFV</sequence>